<gene>
    <name evidence="2" type="ORF">A2159_03130</name>
</gene>
<organism evidence="2 3">
    <name type="scientific">Candidatus Woesebacteria bacterium RBG_13_34_9</name>
    <dbReference type="NCBI Taxonomy" id="1802477"/>
    <lineage>
        <taxon>Bacteria</taxon>
        <taxon>Candidatus Woeseibacteriota</taxon>
    </lineage>
</organism>
<dbReference type="PROSITE" id="PS50878">
    <property type="entry name" value="RT_POL"/>
    <property type="match status" value="1"/>
</dbReference>
<protein>
    <recommendedName>
        <fullName evidence="1">Reverse transcriptase domain-containing protein</fullName>
    </recommendedName>
</protein>
<evidence type="ECO:0000259" key="1">
    <source>
        <dbReference type="PROSITE" id="PS50878"/>
    </source>
</evidence>
<dbReference type="Proteomes" id="UP000179219">
    <property type="component" value="Unassembled WGS sequence"/>
</dbReference>
<dbReference type="InterPro" id="IPR000477">
    <property type="entry name" value="RT_dom"/>
</dbReference>
<dbReference type="Pfam" id="PF00078">
    <property type="entry name" value="RVT_1"/>
    <property type="match status" value="1"/>
</dbReference>
<feature type="domain" description="Reverse transcriptase" evidence="1">
    <location>
        <begin position="43"/>
        <end position="278"/>
    </location>
</feature>
<reference evidence="2 3" key="1">
    <citation type="journal article" date="2016" name="Nat. Commun.">
        <title>Thousands of microbial genomes shed light on interconnected biogeochemical processes in an aquifer system.</title>
        <authorList>
            <person name="Anantharaman K."/>
            <person name="Brown C.T."/>
            <person name="Hug L.A."/>
            <person name="Sharon I."/>
            <person name="Castelle C.J."/>
            <person name="Probst A.J."/>
            <person name="Thomas B.C."/>
            <person name="Singh A."/>
            <person name="Wilkins M.J."/>
            <person name="Karaoz U."/>
            <person name="Brodie E.L."/>
            <person name="Williams K.H."/>
            <person name="Hubbard S.S."/>
            <person name="Banfield J.F."/>
        </authorList>
    </citation>
    <scope>NUCLEOTIDE SEQUENCE [LARGE SCALE GENOMIC DNA]</scope>
</reference>
<dbReference type="CDD" id="cd01646">
    <property type="entry name" value="RT_Bac_retron_I"/>
    <property type="match status" value="1"/>
</dbReference>
<evidence type="ECO:0000313" key="2">
    <source>
        <dbReference type="EMBL" id="OGM08540.1"/>
    </source>
</evidence>
<dbReference type="PANTHER" id="PTHR34047:SF8">
    <property type="entry name" value="PROTEIN YKFC"/>
    <property type="match status" value="1"/>
</dbReference>
<evidence type="ECO:0000313" key="3">
    <source>
        <dbReference type="Proteomes" id="UP000179219"/>
    </source>
</evidence>
<dbReference type="PANTHER" id="PTHR34047">
    <property type="entry name" value="NUCLEAR INTRON MATURASE 1, MITOCHONDRIAL-RELATED"/>
    <property type="match status" value="1"/>
</dbReference>
<proteinExistence type="predicted"/>
<dbReference type="AlphaFoldDB" id="A0A1F7X0F0"/>
<dbReference type="InterPro" id="IPR051083">
    <property type="entry name" value="GrpII_Intron_Splice-Mob/Def"/>
</dbReference>
<sequence>MKLNKASIQWALKSLENLGDSDLFTRPFELSIIKELGDIASSKLASLDIPNYSYGSSRRFIVPKDDLSYRTASQLDPLNSIILTALIYECGPLIEAKRRPVKEKIVFSYRFAPDVDGRIYDSANSWNDFWGTCYEKSRKCTHVVILDIADFYNQIYHHSLENQLIESGLPNQALKWIIGLCNFLTANVSRGIPVGPHASHILAESVLSPVDNVLMTQGIDFCRYVDDIVFFTNSETEARSRILSLATTLDKQQKLLIQRHKIQLMDSNKFREFCQGMVEDRPIDDFERELVQIIEKHSHGNPYVTVLISDLSDEELSKFQPDIIEKIVKGYLEKAEPDYIRLRWFIRRLTQIGHPAGINILLKEFSRLLPALSEICRYFFAVSQRVELNWENIGHDLLAFLDNEIIKSNEYYQLSIMSLFASQEKLDHLPSIIRFYQNASPYLRREIIICAVRQKAADWIRELKEAFATFDPWNRRAFIFASSILPPEERRFFLKHIKALDLLEELIIQWVRTK</sequence>
<comment type="caution">
    <text evidence="2">The sequence shown here is derived from an EMBL/GenBank/DDBJ whole genome shotgun (WGS) entry which is preliminary data.</text>
</comment>
<dbReference type="EMBL" id="MGFP01000046">
    <property type="protein sequence ID" value="OGM08540.1"/>
    <property type="molecule type" value="Genomic_DNA"/>
</dbReference>
<accession>A0A1F7X0F0</accession>
<name>A0A1F7X0F0_9BACT</name>